<proteinExistence type="predicted"/>
<gene>
    <name evidence="2" type="ORF">IED13_22655</name>
</gene>
<organism evidence="2 3">
    <name type="scientific">Bosea spartocytisi</name>
    <dbReference type="NCBI Taxonomy" id="2773451"/>
    <lineage>
        <taxon>Bacteria</taxon>
        <taxon>Pseudomonadati</taxon>
        <taxon>Pseudomonadota</taxon>
        <taxon>Alphaproteobacteria</taxon>
        <taxon>Hyphomicrobiales</taxon>
        <taxon>Boseaceae</taxon>
        <taxon>Bosea</taxon>
    </lineage>
</organism>
<feature type="region of interest" description="Disordered" evidence="1">
    <location>
        <begin position="53"/>
        <end position="72"/>
    </location>
</feature>
<evidence type="ECO:0000313" key="2">
    <source>
        <dbReference type="EMBL" id="MBD3848508.1"/>
    </source>
</evidence>
<dbReference type="RefSeq" id="WP_038367119.1">
    <property type="nucleotide sequence ID" value="NZ_JACXWY010000019.1"/>
</dbReference>
<evidence type="ECO:0000313" key="3">
    <source>
        <dbReference type="Proteomes" id="UP000619295"/>
    </source>
</evidence>
<dbReference type="EMBL" id="JACXWY010000019">
    <property type="protein sequence ID" value="MBD3848508.1"/>
    <property type="molecule type" value="Genomic_DNA"/>
</dbReference>
<reference evidence="2" key="1">
    <citation type="submission" date="2020-09" db="EMBL/GenBank/DDBJ databases">
        <title>Bosea spartocytisi sp. nov. a root nodule endophyte of Spartocytisus supranubius in the high mountain ecosystem fo the Teide National Park (Canary Islands, Spain).</title>
        <authorList>
            <person name="Pulido-Suarez L."/>
            <person name="Peix A."/>
            <person name="Igual J.M."/>
            <person name="Socas-Perez N."/>
            <person name="Velazquez E."/>
            <person name="Flores-Felix J.D."/>
            <person name="Leon-Barrios M."/>
        </authorList>
    </citation>
    <scope>NUCLEOTIDE SEQUENCE</scope>
    <source>
        <strain evidence="2">SSUT16</strain>
    </source>
</reference>
<accession>A0A927EBZ4</accession>
<sequence length="72" mass="7947">MTEHSKSRTQAEAAFLKTQTQALSRNRILSEAEGVNQARDANTARLKEQRLQKEALDRATAAATPKAGKRPK</sequence>
<keyword evidence="3" id="KW-1185">Reference proteome</keyword>
<dbReference type="AlphaFoldDB" id="A0A927EBZ4"/>
<name>A0A927EBZ4_9HYPH</name>
<comment type="caution">
    <text evidence="2">The sequence shown here is derived from an EMBL/GenBank/DDBJ whole genome shotgun (WGS) entry which is preliminary data.</text>
</comment>
<evidence type="ECO:0000256" key="1">
    <source>
        <dbReference type="SAM" id="MobiDB-lite"/>
    </source>
</evidence>
<dbReference type="Proteomes" id="UP000619295">
    <property type="component" value="Unassembled WGS sequence"/>
</dbReference>
<protein>
    <submittedName>
        <fullName evidence="2">Uncharacterized protein</fullName>
    </submittedName>
</protein>